<dbReference type="InterPro" id="IPR000315">
    <property type="entry name" value="Znf_B-box"/>
</dbReference>
<dbReference type="PROSITE" id="PS50089">
    <property type="entry name" value="ZF_RING_2"/>
    <property type="match status" value="1"/>
</dbReference>
<feature type="region of interest" description="Disordered" evidence="6">
    <location>
        <begin position="1026"/>
        <end position="1069"/>
    </location>
</feature>
<dbReference type="GeneTree" id="ENSGT01150000286931"/>
<evidence type="ECO:0000313" key="10">
    <source>
        <dbReference type="Proteomes" id="UP000694402"/>
    </source>
</evidence>
<keyword evidence="1" id="KW-0479">Metal-binding</keyword>
<dbReference type="InterPro" id="IPR013083">
    <property type="entry name" value="Znf_RING/FYVE/PHD"/>
</dbReference>
<dbReference type="Gene3D" id="4.10.830.40">
    <property type="match status" value="1"/>
</dbReference>
<accession>A0AAZ3QS29</accession>
<dbReference type="CDD" id="cd19802">
    <property type="entry name" value="Bbox1_TRIM8-like"/>
    <property type="match status" value="1"/>
</dbReference>
<evidence type="ECO:0000256" key="6">
    <source>
        <dbReference type="SAM" id="MobiDB-lite"/>
    </source>
</evidence>
<sequence>MKLFFSFTICSRSLQSVKYPPQFSILRSRLVTAHNLVSCRLDTMASKMTASVSLEQDLFKCPICLDLLKDPVTMPCGHSHCMGCIQGLWEQEDQMGGQICPQCKESLTQPWPTLNQNTILAEMVAKLKKTELQTAPLTEDVVACDFCTRGANQAVKSCLVCLASYCETHLKPHYENPSFGRHKLLDATRRLQERVCSTHHKLLEVYCRTDKLCVCVSCALYDHKGHVIVAASAERMEKQKETEATGGSCRQKVKEKEEEVEHLRGALMSFKRSAREAVLDSTRTLSELKVYLERRGNQVKEMIRAQEKVEVNWAEAQLQRLEQEIIALKKRDSELKKLTLTQDDAYFLQHYQDPRSSPVSEDLPSINIDPLCDFGTVKRAYTHFKEQLECFCDEGMKRILNTVKAIHMLQSPKPSQFSAPKTIGQANGSPPAFKPALVMGEPAVTCDSPLSLCTKSSILKCSSMSKPPTGSAILFTEKGPSNDTKPAARVETILTKPVSTTDNLLLTKSASNMNINPLLTKSSSNTEGFTKPASGAGIAVLNSTPATTTSSSIFNCPVGVCGKPAVDVDDFCKAALNTDSGPFTKLVSDNNSREKPSTGFSFGEPKCNAGSSLFGKPESNTGSPLFGKPKCNAGSSLFGKPESNTGSSLFGKPESNTGSSLFGKPESNTGSSLFGKPESNTGSSLFGKPESNTGSSLFGKPESNTGSSLFGKPESNTGSSLFGKPESNTGSSLFGKPESNTGSSLFGKPESNTGSSLFGKPESNTGSSLFGKPESNTGSSLFGKPESNTGSSLFGKPESNTGSSLFGKPESNTGSSLFGKPESNTGSSLFGKPESNTGSSLFGKPESNTGSSLFGKPESNTGFSFGKPASNTGSPLFEVLHLTQVHPLFGKPEANTGFSFGKPASNTGSPLFGKPEANTGFSFGKPEANTGFSFGKPASNTGSPLFGKLESNTGSSLFGKPESNTGSSLFGKPESNTGSSLFGKPESNTGSPLFGKLASNTGSPLFGKPEANTGFSFGKPASNTGSPLFGKLASKTGSPLFGKPESKTGSSFGKPADQPGVVEISILEN</sequence>
<dbReference type="InterPro" id="IPR051051">
    <property type="entry name" value="E3_ubiq-ligase_TRIM/RNF"/>
</dbReference>
<reference evidence="9" key="3">
    <citation type="submission" date="2025-09" db="UniProtKB">
        <authorList>
            <consortium name="Ensembl"/>
        </authorList>
    </citation>
    <scope>IDENTIFICATION</scope>
</reference>
<dbReference type="PANTHER" id="PTHR25465:SF5">
    <property type="entry name" value="E3 UBIQUITIN_ISG15 LIGASE TRIM25-RELATED"/>
    <property type="match status" value="1"/>
</dbReference>
<dbReference type="PANTHER" id="PTHR25465">
    <property type="entry name" value="B-BOX DOMAIN CONTAINING"/>
    <property type="match status" value="1"/>
</dbReference>
<dbReference type="Pfam" id="PF15227">
    <property type="entry name" value="zf-C3HC4_4"/>
    <property type="match status" value="1"/>
</dbReference>
<dbReference type="Gene3D" id="3.30.160.60">
    <property type="entry name" value="Classic Zinc Finger"/>
    <property type="match status" value="1"/>
</dbReference>
<dbReference type="SUPFAM" id="SSF57850">
    <property type="entry name" value="RING/U-box"/>
    <property type="match status" value="1"/>
</dbReference>
<organism evidence="9 10">
    <name type="scientific">Oncorhynchus tshawytscha</name>
    <name type="common">Chinook salmon</name>
    <name type="synonym">Salmo tshawytscha</name>
    <dbReference type="NCBI Taxonomy" id="74940"/>
    <lineage>
        <taxon>Eukaryota</taxon>
        <taxon>Metazoa</taxon>
        <taxon>Chordata</taxon>
        <taxon>Craniata</taxon>
        <taxon>Vertebrata</taxon>
        <taxon>Euteleostomi</taxon>
        <taxon>Actinopterygii</taxon>
        <taxon>Neopterygii</taxon>
        <taxon>Teleostei</taxon>
        <taxon>Protacanthopterygii</taxon>
        <taxon>Salmoniformes</taxon>
        <taxon>Salmonidae</taxon>
        <taxon>Salmoninae</taxon>
        <taxon>Oncorhynchus</taxon>
    </lineage>
</organism>
<dbReference type="Proteomes" id="UP000694402">
    <property type="component" value="Unassembled WGS sequence"/>
</dbReference>
<evidence type="ECO:0000259" key="8">
    <source>
        <dbReference type="PROSITE" id="PS50119"/>
    </source>
</evidence>
<dbReference type="PROSITE" id="PS50119">
    <property type="entry name" value="ZF_BBOX"/>
    <property type="match status" value="1"/>
</dbReference>
<dbReference type="Pfam" id="PF13634">
    <property type="entry name" value="Nucleoporin_FG"/>
    <property type="match status" value="1"/>
</dbReference>
<dbReference type="SUPFAM" id="SSF57845">
    <property type="entry name" value="B-box zinc-binding domain"/>
    <property type="match status" value="1"/>
</dbReference>
<keyword evidence="5" id="KW-0175">Coiled coil</keyword>
<dbReference type="InterPro" id="IPR058030">
    <property type="entry name" value="TRIM8/14/16/25/29/45/65_CC"/>
</dbReference>
<evidence type="ECO:0000256" key="5">
    <source>
        <dbReference type="SAM" id="Coils"/>
    </source>
</evidence>
<proteinExistence type="predicted"/>
<feature type="compositionally biased region" description="Polar residues" evidence="6">
    <location>
        <begin position="950"/>
        <end position="991"/>
    </location>
</feature>
<evidence type="ECO:0000256" key="3">
    <source>
        <dbReference type="ARBA" id="ARBA00022833"/>
    </source>
</evidence>
<dbReference type="InterPro" id="IPR025574">
    <property type="entry name" value="Nucleoporin_FG_rpt"/>
</dbReference>
<dbReference type="SMART" id="SM00184">
    <property type="entry name" value="RING"/>
    <property type="match status" value="1"/>
</dbReference>
<dbReference type="Pfam" id="PF00643">
    <property type="entry name" value="zf-B_box"/>
    <property type="match status" value="1"/>
</dbReference>
<name>A0AAZ3QS29_ONCTS</name>
<keyword evidence="10" id="KW-1185">Reference proteome</keyword>
<keyword evidence="2 4" id="KW-0863">Zinc-finger</keyword>
<evidence type="ECO:0000256" key="1">
    <source>
        <dbReference type="ARBA" id="ARBA00022723"/>
    </source>
</evidence>
<dbReference type="Pfam" id="PF23348">
    <property type="entry name" value="RDM3_C"/>
    <property type="match status" value="1"/>
</dbReference>
<dbReference type="GO" id="GO:0005643">
    <property type="term" value="C:nuclear pore"/>
    <property type="evidence" value="ECO:0007669"/>
    <property type="project" value="UniProtKB-ARBA"/>
</dbReference>
<dbReference type="Gene3D" id="3.30.40.10">
    <property type="entry name" value="Zinc/RING finger domain, C3HC4 (zinc finger)"/>
    <property type="match status" value="1"/>
</dbReference>
<feature type="region of interest" description="Disordered" evidence="6">
    <location>
        <begin position="642"/>
        <end position="855"/>
    </location>
</feature>
<dbReference type="AlphaFoldDB" id="A0AAZ3QS29"/>
<protein>
    <submittedName>
        <fullName evidence="9">Uncharacterized protein</fullName>
    </submittedName>
</protein>
<evidence type="ECO:0000256" key="2">
    <source>
        <dbReference type="ARBA" id="ARBA00022771"/>
    </source>
</evidence>
<dbReference type="Pfam" id="PF25600">
    <property type="entry name" value="TRIM_CC"/>
    <property type="match status" value="1"/>
</dbReference>
<feature type="region of interest" description="Disordered" evidence="6">
    <location>
        <begin position="943"/>
        <end position="996"/>
    </location>
</feature>
<dbReference type="InterPro" id="IPR057584">
    <property type="entry name" value="RDM3_C"/>
</dbReference>
<keyword evidence="3" id="KW-0862">Zinc</keyword>
<gene>
    <name evidence="9" type="primary">LOC112251677</name>
</gene>
<reference evidence="10" key="1">
    <citation type="journal article" date="2018" name="PLoS ONE">
        <title>Chinook salmon (Oncorhynchus tshawytscha) genome and transcriptome.</title>
        <authorList>
            <person name="Christensen K.A."/>
            <person name="Leong J.S."/>
            <person name="Sakhrani D."/>
            <person name="Biagi C.A."/>
            <person name="Minkley D.R."/>
            <person name="Withler R.E."/>
            <person name="Rondeau E.B."/>
            <person name="Koop B.F."/>
            <person name="Devlin R.H."/>
        </authorList>
    </citation>
    <scope>NUCLEOTIDE SEQUENCE [LARGE SCALE GENOMIC DNA]</scope>
</reference>
<dbReference type="CDD" id="cd19769">
    <property type="entry name" value="Bbox2_TRIM16-like"/>
    <property type="match status" value="1"/>
</dbReference>
<feature type="domain" description="RING-type" evidence="7">
    <location>
        <begin position="61"/>
        <end position="104"/>
    </location>
</feature>
<dbReference type="GO" id="GO:0008270">
    <property type="term" value="F:zinc ion binding"/>
    <property type="evidence" value="ECO:0007669"/>
    <property type="project" value="UniProtKB-KW"/>
</dbReference>
<dbReference type="Ensembl" id="ENSOTST00005132567.1">
    <property type="protein sequence ID" value="ENSOTSP00005132122.1"/>
    <property type="gene ID" value="ENSOTSG00005034785.2"/>
</dbReference>
<feature type="domain" description="B box-type" evidence="8">
    <location>
        <begin position="191"/>
        <end position="231"/>
    </location>
</feature>
<dbReference type="InterPro" id="IPR001841">
    <property type="entry name" value="Znf_RING"/>
</dbReference>
<evidence type="ECO:0000256" key="4">
    <source>
        <dbReference type="PROSITE-ProRule" id="PRU00024"/>
    </source>
</evidence>
<evidence type="ECO:0000259" key="7">
    <source>
        <dbReference type="PROSITE" id="PS50089"/>
    </source>
</evidence>
<feature type="coiled-coil region" evidence="5">
    <location>
        <begin position="304"/>
        <end position="338"/>
    </location>
</feature>
<evidence type="ECO:0000313" key="9">
    <source>
        <dbReference type="Ensembl" id="ENSOTSP00005132122.1"/>
    </source>
</evidence>
<dbReference type="SMART" id="SM00336">
    <property type="entry name" value="BBOX"/>
    <property type="match status" value="1"/>
</dbReference>
<reference evidence="9" key="2">
    <citation type="submission" date="2025-08" db="UniProtKB">
        <authorList>
            <consortium name="Ensembl"/>
        </authorList>
    </citation>
    <scope>IDENTIFICATION</scope>
</reference>